<dbReference type="EMBL" id="SLUI01000001">
    <property type="protein sequence ID" value="TCL40180.1"/>
    <property type="molecule type" value="Genomic_DNA"/>
</dbReference>
<keyword evidence="2" id="KW-1185">Reference proteome</keyword>
<evidence type="ECO:0000313" key="2">
    <source>
        <dbReference type="Proteomes" id="UP000295063"/>
    </source>
</evidence>
<proteinExistence type="predicted"/>
<protein>
    <submittedName>
        <fullName evidence="1">Uncharacterized protein</fullName>
    </submittedName>
</protein>
<dbReference type="AlphaFoldDB" id="A0A4R1Q2J6"/>
<accession>A0A4R1Q2J6</accession>
<dbReference type="RefSeq" id="WP_132074691.1">
    <property type="nucleotide sequence ID" value="NZ_DALZLR010000005.1"/>
</dbReference>
<reference evidence="1 2" key="1">
    <citation type="submission" date="2019-03" db="EMBL/GenBank/DDBJ databases">
        <title>Genomic Encyclopedia of Type Strains, Phase IV (KMG-IV): sequencing the most valuable type-strain genomes for metagenomic binning, comparative biology and taxonomic classification.</title>
        <authorList>
            <person name="Goeker M."/>
        </authorList>
    </citation>
    <scope>NUCLEOTIDE SEQUENCE [LARGE SCALE GENOMIC DNA]</scope>
    <source>
        <strain evidence="1 2">DSM 15969</strain>
    </source>
</reference>
<name>A0A4R1Q2J6_9FIRM</name>
<dbReference type="Proteomes" id="UP000295063">
    <property type="component" value="Unassembled WGS sequence"/>
</dbReference>
<organism evidence="1 2">
    <name type="scientific">Anaerospora hongkongensis</name>
    <dbReference type="NCBI Taxonomy" id="244830"/>
    <lineage>
        <taxon>Bacteria</taxon>
        <taxon>Bacillati</taxon>
        <taxon>Bacillota</taxon>
        <taxon>Negativicutes</taxon>
        <taxon>Selenomonadales</taxon>
        <taxon>Sporomusaceae</taxon>
        <taxon>Anaerospora</taxon>
    </lineage>
</organism>
<gene>
    <name evidence="1" type="ORF">EV210_101381</name>
</gene>
<evidence type="ECO:0000313" key="1">
    <source>
        <dbReference type="EMBL" id="TCL40180.1"/>
    </source>
</evidence>
<sequence length="65" mass="7123">MVLVVVENCGIKRKIVKGFNLKCEKCGSEEVEIINHRACEMAGECGNQTVEAHCLICDSTALILE</sequence>
<comment type="caution">
    <text evidence="1">The sequence shown here is derived from an EMBL/GenBank/DDBJ whole genome shotgun (WGS) entry which is preliminary data.</text>
</comment>